<dbReference type="SUPFAM" id="SSF55729">
    <property type="entry name" value="Acyl-CoA N-acyltransferases (Nat)"/>
    <property type="match status" value="1"/>
</dbReference>
<protein>
    <submittedName>
        <fullName evidence="2">Acetyltransferase (GNAT) family protein</fullName>
    </submittedName>
</protein>
<dbReference type="InterPro" id="IPR000182">
    <property type="entry name" value="GNAT_dom"/>
</dbReference>
<proteinExistence type="predicted"/>
<sequence length="278" mass="29262">MIRYRNMIRPELDLALDWAAAEGWNPGLDDADAFWAADPDGFFVADEDGRPVAAISVVTHSERFAFLGLYICLPSHRGLGTGLGLWTHALAHAGDRTVGLDGVPDQQANYARSGFAHAGGAVRHVGRPAPRRSDRVRPALAADRAALVALEAAASGWSKPAYMEAWFTGAPTRTTHLIEEGGEIAGAVTLRTCREGTKIGPLIARDAGMAADLLHHAAATVDTELTVDVPQEAEAFAGICVAEGMVPGFSTARMYRGNARPAPSGEAILCGVATLEIG</sequence>
<dbReference type="PROSITE" id="PS51186">
    <property type="entry name" value="GNAT"/>
    <property type="match status" value="1"/>
</dbReference>
<dbReference type="STRING" id="935700.jaqu_03020"/>
<dbReference type="PANTHER" id="PTHR47237:SF1">
    <property type="entry name" value="SLL0310 PROTEIN"/>
    <property type="match status" value="1"/>
</dbReference>
<keyword evidence="3" id="KW-1185">Reference proteome</keyword>
<dbReference type="PATRIC" id="fig|935700.4.peg.326"/>
<dbReference type="InterPro" id="IPR016181">
    <property type="entry name" value="Acyl_CoA_acyltransferase"/>
</dbReference>
<dbReference type="GO" id="GO:0016747">
    <property type="term" value="F:acyltransferase activity, transferring groups other than amino-acyl groups"/>
    <property type="evidence" value="ECO:0007669"/>
    <property type="project" value="InterPro"/>
</dbReference>
<dbReference type="RefSeq" id="WP_043917166.1">
    <property type="nucleotide sequence ID" value="NZ_FZPF01000005.1"/>
</dbReference>
<dbReference type="Proteomes" id="UP000032232">
    <property type="component" value="Unassembled WGS sequence"/>
</dbReference>
<feature type="domain" description="N-acetyltransferase" evidence="1">
    <location>
        <begin position="2"/>
        <end position="143"/>
    </location>
</feature>
<evidence type="ECO:0000313" key="2">
    <source>
        <dbReference type="EMBL" id="KIT17945.1"/>
    </source>
</evidence>
<dbReference type="InterPro" id="IPR052729">
    <property type="entry name" value="Acyl/Acetyltrans_Enzymes"/>
</dbReference>
<dbReference type="Pfam" id="PF00583">
    <property type="entry name" value="Acetyltransf_1"/>
    <property type="match status" value="1"/>
</dbReference>
<reference evidence="2 3" key="1">
    <citation type="submission" date="2015-02" db="EMBL/GenBank/DDBJ databases">
        <title>Genome Sequence of Jannaschia aquimarina DSM28248, a member of the Roseobacter clade.</title>
        <authorList>
            <person name="Voget S."/>
            <person name="Daniel R."/>
        </authorList>
    </citation>
    <scope>NUCLEOTIDE SEQUENCE [LARGE SCALE GENOMIC DNA]</scope>
    <source>
        <strain evidence="2 3">GSW-M26</strain>
    </source>
</reference>
<keyword evidence="2" id="KW-0808">Transferase</keyword>
<dbReference type="Pfam" id="PF18014">
    <property type="entry name" value="Acetyltransf_18"/>
    <property type="match status" value="1"/>
</dbReference>
<dbReference type="Gene3D" id="3.40.630.30">
    <property type="match status" value="1"/>
</dbReference>
<dbReference type="EMBL" id="JYFE01000008">
    <property type="protein sequence ID" value="KIT17945.1"/>
    <property type="molecule type" value="Genomic_DNA"/>
</dbReference>
<gene>
    <name evidence="2" type="ORF">jaqu_03020</name>
</gene>
<organism evidence="2 3">
    <name type="scientific">Jannaschia aquimarina</name>
    <dbReference type="NCBI Taxonomy" id="935700"/>
    <lineage>
        <taxon>Bacteria</taxon>
        <taxon>Pseudomonadati</taxon>
        <taxon>Pseudomonadota</taxon>
        <taxon>Alphaproteobacteria</taxon>
        <taxon>Rhodobacterales</taxon>
        <taxon>Roseobacteraceae</taxon>
        <taxon>Jannaschia</taxon>
    </lineage>
</organism>
<dbReference type="PANTHER" id="PTHR47237">
    <property type="entry name" value="SLL0310 PROTEIN"/>
    <property type="match status" value="1"/>
</dbReference>
<evidence type="ECO:0000313" key="3">
    <source>
        <dbReference type="Proteomes" id="UP000032232"/>
    </source>
</evidence>
<dbReference type="Gene3D" id="3.40.630.90">
    <property type="match status" value="1"/>
</dbReference>
<name>A0A0D1EQN4_9RHOB</name>
<dbReference type="CDD" id="cd04301">
    <property type="entry name" value="NAT_SF"/>
    <property type="match status" value="1"/>
</dbReference>
<dbReference type="InterPro" id="IPR041496">
    <property type="entry name" value="YitH/HolE_GNAT"/>
</dbReference>
<dbReference type="AlphaFoldDB" id="A0A0D1EQN4"/>
<evidence type="ECO:0000259" key="1">
    <source>
        <dbReference type="PROSITE" id="PS51186"/>
    </source>
</evidence>
<comment type="caution">
    <text evidence="2">The sequence shown here is derived from an EMBL/GenBank/DDBJ whole genome shotgun (WGS) entry which is preliminary data.</text>
</comment>
<accession>A0A0D1EQN4</accession>